<dbReference type="InterPro" id="IPR003439">
    <property type="entry name" value="ABC_transporter-like_ATP-bd"/>
</dbReference>
<feature type="transmembrane region" description="Helical" evidence="7">
    <location>
        <begin position="712"/>
        <end position="732"/>
    </location>
</feature>
<dbReference type="GO" id="GO:0034188">
    <property type="term" value="F:apolipoprotein A-I receptor activity"/>
    <property type="evidence" value="ECO:0007669"/>
    <property type="project" value="TreeGrafter"/>
</dbReference>
<organism evidence="9 10">
    <name type="scientific">Callorhinchus milii</name>
    <name type="common">Ghost shark</name>
    <dbReference type="NCBI Taxonomy" id="7868"/>
    <lineage>
        <taxon>Eukaryota</taxon>
        <taxon>Metazoa</taxon>
        <taxon>Chordata</taxon>
        <taxon>Craniata</taxon>
        <taxon>Vertebrata</taxon>
        <taxon>Chondrichthyes</taxon>
        <taxon>Holocephali</taxon>
        <taxon>Chimaeriformes</taxon>
        <taxon>Callorhinchidae</taxon>
        <taxon>Callorhinchus</taxon>
    </lineage>
</organism>
<dbReference type="GO" id="GO:0016020">
    <property type="term" value="C:membrane"/>
    <property type="evidence" value="ECO:0007669"/>
    <property type="project" value="UniProtKB-SubCell"/>
</dbReference>
<dbReference type="PANTHER" id="PTHR19229">
    <property type="entry name" value="ATP-BINDING CASSETTE TRANSPORTER SUBFAMILY A ABCA"/>
    <property type="match status" value="1"/>
</dbReference>
<keyword evidence="6 7" id="KW-0472">Membrane</keyword>
<dbReference type="AlphaFoldDB" id="A0A4W3HW46"/>
<reference evidence="10" key="3">
    <citation type="journal article" date="2014" name="Nature">
        <title>Elephant shark genome provides unique insights into gnathostome evolution.</title>
        <authorList>
            <consortium name="International Elephant Shark Genome Sequencing Consortium"/>
            <person name="Venkatesh B."/>
            <person name="Lee A.P."/>
            <person name="Ravi V."/>
            <person name="Maurya A.K."/>
            <person name="Lian M.M."/>
            <person name="Swann J.B."/>
            <person name="Ohta Y."/>
            <person name="Flajnik M.F."/>
            <person name="Sutoh Y."/>
            <person name="Kasahara M."/>
            <person name="Hoon S."/>
            <person name="Gangu V."/>
            <person name="Roy S.W."/>
            <person name="Irimia M."/>
            <person name="Korzh V."/>
            <person name="Kondrychyn I."/>
            <person name="Lim Z.W."/>
            <person name="Tay B.H."/>
            <person name="Tohari S."/>
            <person name="Kong K.W."/>
            <person name="Ho S."/>
            <person name="Lorente-Galdos B."/>
            <person name="Quilez J."/>
            <person name="Marques-Bonet T."/>
            <person name="Raney B.J."/>
            <person name="Ingham P.W."/>
            <person name="Tay A."/>
            <person name="Hillier L.W."/>
            <person name="Minx P."/>
            <person name="Boehm T."/>
            <person name="Wilson R.K."/>
            <person name="Brenner S."/>
            <person name="Warren W.C."/>
        </authorList>
    </citation>
    <scope>NUCLEOTIDE SEQUENCE [LARGE SCALE GENOMIC DNA]</scope>
</reference>
<dbReference type="PROSITE" id="PS50893">
    <property type="entry name" value="ABC_TRANSPORTER_2"/>
    <property type="match status" value="1"/>
</dbReference>
<dbReference type="GO" id="GO:0090556">
    <property type="term" value="F:phosphatidylserine floppase activity"/>
    <property type="evidence" value="ECO:0007669"/>
    <property type="project" value="TreeGrafter"/>
</dbReference>
<keyword evidence="10" id="KW-1185">Reference proteome</keyword>
<reference evidence="9" key="4">
    <citation type="submission" date="2025-08" db="UniProtKB">
        <authorList>
            <consortium name="Ensembl"/>
        </authorList>
    </citation>
    <scope>IDENTIFICATION</scope>
</reference>
<accession>A0A4W3HW46</accession>
<dbReference type="GeneTree" id="ENSGT00940000154658"/>
<evidence type="ECO:0000256" key="2">
    <source>
        <dbReference type="ARBA" id="ARBA00022692"/>
    </source>
</evidence>
<comment type="subcellular location">
    <subcellularLocation>
        <location evidence="1">Membrane</location>
        <topology evidence="1">Multi-pass membrane protein</topology>
    </subcellularLocation>
</comment>
<dbReference type="OMA" id="VISPECH"/>
<keyword evidence="3" id="KW-0547">Nucleotide-binding</keyword>
<evidence type="ECO:0000256" key="4">
    <source>
        <dbReference type="ARBA" id="ARBA00022840"/>
    </source>
</evidence>
<dbReference type="STRING" id="7868.ENSCMIP00000020576"/>
<dbReference type="SUPFAM" id="SSF52540">
    <property type="entry name" value="P-loop containing nucleoside triphosphate hydrolases"/>
    <property type="match status" value="1"/>
</dbReference>
<evidence type="ECO:0000256" key="5">
    <source>
        <dbReference type="ARBA" id="ARBA00022989"/>
    </source>
</evidence>
<protein>
    <submittedName>
        <fullName evidence="9">ATP-binding cassette sub-family A member 1-like</fullName>
    </submittedName>
</protein>
<dbReference type="GO" id="GO:0090554">
    <property type="term" value="F:phosphatidylcholine floppase activity"/>
    <property type="evidence" value="ECO:0007669"/>
    <property type="project" value="TreeGrafter"/>
</dbReference>
<dbReference type="GO" id="GO:0140359">
    <property type="term" value="F:ABC-type transporter activity"/>
    <property type="evidence" value="ECO:0007669"/>
    <property type="project" value="InterPro"/>
</dbReference>
<dbReference type="Pfam" id="PF12698">
    <property type="entry name" value="ABC2_membrane_3"/>
    <property type="match status" value="1"/>
</dbReference>
<keyword evidence="4" id="KW-0067">ATP-binding</keyword>
<feature type="transmembrane region" description="Helical" evidence="7">
    <location>
        <begin position="649"/>
        <end position="673"/>
    </location>
</feature>
<evidence type="ECO:0000256" key="7">
    <source>
        <dbReference type="SAM" id="Phobius"/>
    </source>
</evidence>
<evidence type="ECO:0000256" key="6">
    <source>
        <dbReference type="ARBA" id="ARBA00023136"/>
    </source>
</evidence>
<sequence>MGFWIQLRLLLWKNFTFRKRQTVQLIIELLWPLFLFFILISVRQSHPPFEQHECHFPNKALPSAGTLPWIQGIICNVNNPCFQHATPGETPGNVGNFNQSMYVLLNHLCTDLSPALPDPSALTPLLPSPALGWFSPAGIPIRDYLRPDQTLSQFLRKNASLPQNVVRDLMMAHLAPEQVVLASAGGSLKPLVCNKSRLAKVLSSANKNSFERMQQSLCAVPEETLEQAKRLFLTQVDLGKLLRVSVKSVHALGPPCLSHLRTPQPPLDWLQPPLMFQAISRIVCGHPEAGGLRVPSLNWYEDNDYKLLFGRNSTDQKAISFDNSTPPHCKDLVRNLESNPISRIMWRGIKPLFIGKILYTPNTPTTWKIMKEVNRTFEELSLLREVRGSWAEIGPQIWKFLESSREVHLLQKMLRNPSVSELVDLQLNSSGWDAASVATFLSNGSAEPSSSAGYTWKRAYGEVDQMIHSLSKCVSLNKLEAVATEDVLVVRALELLEERQFWAGVVFQMNESETPDLQPHITYKIRMDIDDVTRTNKIKDRFWDPGPSADPFDDLRYIWGGFVYIQDLVEGALVRVLTGSDQKTGIYLQQMPYPCYVDDVFLRVLNRSLPLFMTLAWIYSVAMIIKGMVHEKEARLKETMKIMGLSNGILWVSWFISSFIPFLISSAFLILILKKGSILPYSDPSVVFLFLATFAIATIMQCFLISTFFSGANLAAACGGIIYFSLYLPYVLCVAWRDHVTYPLRIAASLLSPVAFGFGCEYFSLYEEQGIGIQWFNLGSSPVEGDAYNFNTSLFLMLFDAGLYGVATWYIEAVFPGQYGIPKPWFFLFLRSYWCGEPLPQNKLDFDEEPTHLPLGVSIQNLVKVYRNGEKMAINGLSLNFYQGQITSFLGHNGAGKTTTMSILTGLFPPTSGTAYILGRDIFTEMDLIRKSLGMCPQHNVLFDRSVAEWGIRKLGLVNYADRPAGTYSGGNRRKLSTAIALIGCPAVVFLDEPTTGMDPKARRFLWNCILSVIKEGRCVVLTSHRSVSATSSPVATEPW</sequence>
<reference evidence="9" key="5">
    <citation type="submission" date="2025-09" db="UniProtKB">
        <authorList>
            <consortium name="Ensembl"/>
        </authorList>
    </citation>
    <scope>IDENTIFICATION</scope>
</reference>
<dbReference type="GO" id="GO:0033344">
    <property type="term" value="P:cholesterol efflux"/>
    <property type="evidence" value="ECO:0007669"/>
    <property type="project" value="TreeGrafter"/>
</dbReference>
<keyword evidence="5 7" id="KW-1133">Transmembrane helix</keyword>
<evidence type="ECO:0000256" key="3">
    <source>
        <dbReference type="ARBA" id="ARBA00022741"/>
    </source>
</evidence>
<feature type="transmembrane region" description="Helical" evidence="7">
    <location>
        <begin position="685"/>
        <end position="705"/>
    </location>
</feature>
<dbReference type="InterPro" id="IPR013525">
    <property type="entry name" value="ABC2_TM"/>
</dbReference>
<dbReference type="GO" id="GO:0005524">
    <property type="term" value="F:ATP binding"/>
    <property type="evidence" value="ECO:0007669"/>
    <property type="project" value="UniProtKB-KW"/>
</dbReference>
<proteinExistence type="predicted"/>
<dbReference type="GO" id="GO:0016887">
    <property type="term" value="F:ATP hydrolysis activity"/>
    <property type="evidence" value="ECO:0007669"/>
    <property type="project" value="InterPro"/>
</dbReference>
<dbReference type="Proteomes" id="UP000314986">
    <property type="component" value="Unassembled WGS sequence"/>
</dbReference>
<dbReference type="GO" id="GO:0033700">
    <property type="term" value="P:phospholipid efflux"/>
    <property type="evidence" value="ECO:0007669"/>
    <property type="project" value="TreeGrafter"/>
</dbReference>
<name>A0A4W3HW46_CALMI</name>
<feature type="transmembrane region" description="Helical" evidence="7">
    <location>
        <begin position="609"/>
        <end position="629"/>
    </location>
</feature>
<keyword evidence="2 7" id="KW-0812">Transmembrane</keyword>
<dbReference type="Gene3D" id="3.40.50.300">
    <property type="entry name" value="P-loop containing nucleotide triphosphate hydrolases"/>
    <property type="match status" value="2"/>
</dbReference>
<dbReference type="PANTHER" id="PTHR19229:SF49">
    <property type="entry name" value="PHOSPHOLIPID-TRANSPORTING ATPASE ABCA7"/>
    <property type="match status" value="1"/>
</dbReference>
<dbReference type="Pfam" id="PF00005">
    <property type="entry name" value="ABC_tran"/>
    <property type="match status" value="1"/>
</dbReference>
<evidence type="ECO:0000256" key="1">
    <source>
        <dbReference type="ARBA" id="ARBA00004141"/>
    </source>
</evidence>
<dbReference type="InterPro" id="IPR003593">
    <property type="entry name" value="AAA+_ATPase"/>
</dbReference>
<feature type="domain" description="ABC transporter" evidence="8">
    <location>
        <begin position="857"/>
        <end position="1039"/>
    </location>
</feature>
<dbReference type="Ensembl" id="ENSCMIT00000020950.1">
    <property type="protein sequence ID" value="ENSCMIP00000020576.1"/>
    <property type="gene ID" value="ENSCMIG00000009469.1"/>
</dbReference>
<reference evidence="10" key="2">
    <citation type="journal article" date="2007" name="PLoS Biol.">
        <title>Survey sequencing and comparative analysis of the elephant shark (Callorhinchus milii) genome.</title>
        <authorList>
            <person name="Venkatesh B."/>
            <person name="Kirkness E.F."/>
            <person name="Loh Y.H."/>
            <person name="Halpern A.L."/>
            <person name="Lee A.P."/>
            <person name="Johnson J."/>
            <person name="Dandona N."/>
            <person name="Viswanathan L.D."/>
            <person name="Tay A."/>
            <person name="Venter J.C."/>
            <person name="Strausberg R.L."/>
            <person name="Brenner S."/>
        </authorList>
    </citation>
    <scope>NUCLEOTIDE SEQUENCE [LARGE SCALE GENOMIC DNA]</scope>
</reference>
<dbReference type="InterPro" id="IPR027417">
    <property type="entry name" value="P-loop_NTPase"/>
</dbReference>
<evidence type="ECO:0000313" key="9">
    <source>
        <dbReference type="Ensembl" id="ENSCMIP00000020576.1"/>
    </source>
</evidence>
<evidence type="ECO:0000313" key="10">
    <source>
        <dbReference type="Proteomes" id="UP000314986"/>
    </source>
</evidence>
<evidence type="ECO:0000259" key="8">
    <source>
        <dbReference type="PROSITE" id="PS50893"/>
    </source>
</evidence>
<dbReference type="InterPro" id="IPR026082">
    <property type="entry name" value="ABCA"/>
</dbReference>
<dbReference type="SMART" id="SM00382">
    <property type="entry name" value="AAA"/>
    <property type="match status" value="1"/>
</dbReference>
<reference evidence="10" key="1">
    <citation type="journal article" date="2006" name="Science">
        <title>Ancient noncoding elements conserved in the human genome.</title>
        <authorList>
            <person name="Venkatesh B."/>
            <person name="Kirkness E.F."/>
            <person name="Loh Y.H."/>
            <person name="Halpern A.L."/>
            <person name="Lee A.P."/>
            <person name="Johnson J."/>
            <person name="Dandona N."/>
            <person name="Viswanathan L.D."/>
            <person name="Tay A."/>
            <person name="Venter J.C."/>
            <person name="Strausberg R.L."/>
            <person name="Brenner S."/>
        </authorList>
    </citation>
    <scope>NUCLEOTIDE SEQUENCE [LARGE SCALE GENOMIC DNA]</scope>
</reference>
<dbReference type="CDD" id="cd03263">
    <property type="entry name" value="ABC_subfamily_A"/>
    <property type="match status" value="1"/>
</dbReference>
<dbReference type="InParanoid" id="A0A4W3HW46"/>